<sequence>MTAGVIVSLSLSPIKKGAIDVLQEEWYPLSDTSRPSWSSSLPSSISTSDHDLHSRLLLAKGHGYPLSHPQPSDDLPPESRARGIEIGDIGVLTSDGGFDTFFNICRARDDAVNRFGVPTGFEAVHLDPADVLSRRLYHRPGSHVSNTRIIKRRLDVNTDLDNVFSPAGAGAVVEISTVSKQAAVLLMPEGASRMNLRFLDIFRQQALKHAQQWYAFLKDLGCMVENGELYLVTGVDKASSWIVGAVENQSQDCSISLKLKAAQIGSAGGSYTWQWETGGAFADSGPRRLPGEDPSAQNQTVFLRGFRIALHSLAWRKISQAIPVVDSKRLTLFSKRWFTSFVQSQPRGSRSVASSGRTAALHDESDMVEYSPATTRPYHPADVINEHLLRSSPEKINVVVTHDDEWTAALNNDDETVPADSELIRRFCDRSTVKIISDGPYVQSSNAIVDTSPKISVLAAMVVMFICVLLAMGPSLERGVDKVRYGLGSRNFPANPELELEPQIRFPKLLHPESQVLFGAAKRSEEESN</sequence>
<keyword evidence="1" id="KW-0808">Transferase</keyword>
<evidence type="ECO:0000313" key="1">
    <source>
        <dbReference type="EMBL" id="KAF7348626.1"/>
    </source>
</evidence>
<dbReference type="OrthoDB" id="2662290at2759"/>
<comment type="caution">
    <text evidence="1">The sequence shown here is derived from an EMBL/GenBank/DDBJ whole genome shotgun (WGS) entry which is preliminary data.</text>
</comment>
<accession>A0A8H7CUM7</accession>
<organism evidence="1 2">
    <name type="scientific">Mycena venus</name>
    <dbReference type="NCBI Taxonomy" id="2733690"/>
    <lineage>
        <taxon>Eukaryota</taxon>
        <taxon>Fungi</taxon>
        <taxon>Dikarya</taxon>
        <taxon>Basidiomycota</taxon>
        <taxon>Agaricomycotina</taxon>
        <taxon>Agaricomycetes</taxon>
        <taxon>Agaricomycetidae</taxon>
        <taxon>Agaricales</taxon>
        <taxon>Marasmiineae</taxon>
        <taxon>Mycenaceae</taxon>
        <taxon>Mycena</taxon>
    </lineage>
</organism>
<dbReference type="EMBL" id="JACAZI010000011">
    <property type="protein sequence ID" value="KAF7348626.1"/>
    <property type="molecule type" value="Genomic_DNA"/>
</dbReference>
<name>A0A8H7CUM7_9AGAR</name>
<dbReference type="AlphaFoldDB" id="A0A8H7CUM7"/>
<protein>
    <submittedName>
        <fullName evidence="1">Tkl tkl-ccin protein kinase</fullName>
    </submittedName>
</protein>
<dbReference type="Proteomes" id="UP000620124">
    <property type="component" value="Unassembled WGS sequence"/>
</dbReference>
<reference evidence="1" key="1">
    <citation type="submission" date="2020-05" db="EMBL/GenBank/DDBJ databases">
        <title>Mycena genomes resolve the evolution of fungal bioluminescence.</title>
        <authorList>
            <person name="Tsai I.J."/>
        </authorList>
    </citation>
    <scope>NUCLEOTIDE SEQUENCE</scope>
    <source>
        <strain evidence="1">CCC161011</strain>
    </source>
</reference>
<dbReference type="GO" id="GO:0016301">
    <property type="term" value="F:kinase activity"/>
    <property type="evidence" value="ECO:0007669"/>
    <property type="project" value="UniProtKB-KW"/>
</dbReference>
<evidence type="ECO:0000313" key="2">
    <source>
        <dbReference type="Proteomes" id="UP000620124"/>
    </source>
</evidence>
<keyword evidence="1" id="KW-0418">Kinase</keyword>
<keyword evidence="2" id="KW-1185">Reference proteome</keyword>
<proteinExistence type="predicted"/>
<gene>
    <name evidence="1" type="ORF">MVEN_01380600</name>
</gene>